<evidence type="ECO:0000256" key="5">
    <source>
        <dbReference type="SAM" id="Phobius"/>
    </source>
</evidence>
<keyword evidence="2 5" id="KW-0812">Transmembrane</keyword>
<organism evidence="7 8">
    <name type="scientific">Necator americanus</name>
    <name type="common">Human hookworm</name>
    <dbReference type="NCBI Taxonomy" id="51031"/>
    <lineage>
        <taxon>Eukaryota</taxon>
        <taxon>Metazoa</taxon>
        <taxon>Ecdysozoa</taxon>
        <taxon>Nematoda</taxon>
        <taxon>Chromadorea</taxon>
        <taxon>Rhabditida</taxon>
        <taxon>Rhabditina</taxon>
        <taxon>Rhabditomorpha</taxon>
        <taxon>Strongyloidea</taxon>
        <taxon>Ancylostomatidae</taxon>
        <taxon>Bunostominae</taxon>
        <taxon>Necator</taxon>
    </lineage>
</organism>
<dbReference type="AlphaFoldDB" id="W2SWS3"/>
<evidence type="ECO:0000313" key="8">
    <source>
        <dbReference type="Proteomes" id="UP000053676"/>
    </source>
</evidence>
<dbReference type="KEGG" id="nai:NECAME_13610"/>
<dbReference type="Proteomes" id="UP000053676">
    <property type="component" value="Unassembled WGS sequence"/>
</dbReference>
<proteinExistence type="predicted"/>
<evidence type="ECO:0000256" key="1">
    <source>
        <dbReference type="ARBA" id="ARBA00004370"/>
    </source>
</evidence>
<dbReference type="OrthoDB" id="1684102at2759"/>
<protein>
    <recommendedName>
        <fullName evidence="6">Amino acid transporter transmembrane domain-containing protein</fullName>
    </recommendedName>
</protein>
<dbReference type="STRING" id="51031.W2SWS3"/>
<keyword evidence="3 5" id="KW-1133">Transmembrane helix</keyword>
<evidence type="ECO:0000256" key="4">
    <source>
        <dbReference type="ARBA" id="ARBA00023136"/>
    </source>
</evidence>
<feature type="transmembrane region" description="Helical" evidence="5">
    <location>
        <begin position="21"/>
        <end position="41"/>
    </location>
</feature>
<dbReference type="Pfam" id="PF01490">
    <property type="entry name" value="Aa_trans"/>
    <property type="match status" value="1"/>
</dbReference>
<sequence length="106" mass="12032">MKENMRIYWKQKHTSIRVMSYISLAGNVFMALSIILIFSQLLPAEHLTAELPWFTNFRRVVLATGAVIYSFEGQALILPLENRMKHPSEMRGWTGVLSTGMALACS</sequence>
<evidence type="ECO:0000256" key="2">
    <source>
        <dbReference type="ARBA" id="ARBA00022692"/>
    </source>
</evidence>
<feature type="domain" description="Amino acid transporter transmembrane" evidence="6">
    <location>
        <begin position="15"/>
        <end position="105"/>
    </location>
</feature>
<dbReference type="GO" id="GO:0016020">
    <property type="term" value="C:membrane"/>
    <property type="evidence" value="ECO:0007669"/>
    <property type="project" value="UniProtKB-SubCell"/>
</dbReference>
<name>W2SWS3_NECAM</name>
<dbReference type="EMBL" id="KI661760">
    <property type="protein sequence ID" value="ETN73152.1"/>
    <property type="molecule type" value="Genomic_DNA"/>
</dbReference>
<gene>
    <name evidence="7" type="ORF">NECAME_13610</name>
</gene>
<keyword evidence="4 5" id="KW-0472">Membrane</keyword>
<keyword evidence="8" id="KW-1185">Reference proteome</keyword>
<feature type="transmembrane region" description="Helical" evidence="5">
    <location>
        <begin position="61"/>
        <end position="80"/>
    </location>
</feature>
<evidence type="ECO:0000259" key="6">
    <source>
        <dbReference type="Pfam" id="PF01490"/>
    </source>
</evidence>
<evidence type="ECO:0000313" key="7">
    <source>
        <dbReference type="EMBL" id="ETN73152.1"/>
    </source>
</evidence>
<comment type="subcellular location">
    <subcellularLocation>
        <location evidence="1">Membrane</location>
    </subcellularLocation>
</comment>
<reference evidence="8" key="1">
    <citation type="journal article" date="2014" name="Nat. Genet.">
        <title>Genome of the human hookworm Necator americanus.</title>
        <authorList>
            <person name="Tang Y.T."/>
            <person name="Gao X."/>
            <person name="Rosa B.A."/>
            <person name="Abubucker S."/>
            <person name="Hallsworth-Pepin K."/>
            <person name="Martin J."/>
            <person name="Tyagi R."/>
            <person name="Heizer E."/>
            <person name="Zhang X."/>
            <person name="Bhonagiri-Palsikar V."/>
            <person name="Minx P."/>
            <person name="Warren W.C."/>
            <person name="Wang Q."/>
            <person name="Zhan B."/>
            <person name="Hotez P.J."/>
            <person name="Sternberg P.W."/>
            <person name="Dougall A."/>
            <person name="Gaze S.T."/>
            <person name="Mulvenna J."/>
            <person name="Sotillo J."/>
            <person name="Ranganathan S."/>
            <person name="Rabelo E.M."/>
            <person name="Wilson R.K."/>
            <person name="Felgner P.L."/>
            <person name="Bethony J."/>
            <person name="Hawdon J.M."/>
            <person name="Gasser R.B."/>
            <person name="Loukas A."/>
            <person name="Mitreva M."/>
        </authorList>
    </citation>
    <scope>NUCLEOTIDE SEQUENCE [LARGE SCALE GENOMIC DNA]</scope>
</reference>
<evidence type="ECO:0000256" key="3">
    <source>
        <dbReference type="ARBA" id="ARBA00022989"/>
    </source>
</evidence>
<dbReference type="InterPro" id="IPR013057">
    <property type="entry name" value="AA_transpt_TM"/>
</dbReference>
<accession>W2SWS3</accession>